<name>A0A319DR21_9EURO</name>
<dbReference type="Gene3D" id="1.10.287.3490">
    <property type="match status" value="1"/>
</dbReference>
<dbReference type="AlphaFoldDB" id="A0A319DR21"/>
<dbReference type="OrthoDB" id="5418434at2759"/>
<keyword evidence="3 4" id="KW-0539">Nucleus</keyword>
<dbReference type="STRING" id="1448320.A0A319DR21"/>
<gene>
    <name evidence="4" type="primary">MED11</name>
    <name evidence="6" type="ORF">BO71DRAFT_437113</name>
</gene>
<dbReference type="PANTHER" id="PTHR22890">
    <property type="entry name" value="MEDIATOR OF RNA POLYMERASE II TRANSCRIPTION SUBUNIT 11"/>
    <property type="match status" value="1"/>
</dbReference>
<feature type="region of interest" description="Disordered" evidence="5">
    <location>
        <begin position="1"/>
        <end position="32"/>
    </location>
</feature>
<evidence type="ECO:0000256" key="5">
    <source>
        <dbReference type="SAM" id="MobiDB-lite"/>
    </source>
</evidence>
<dbReference type="GO" id="GO:0016592">
    <property type="term" value="C:mediator complex"/>
    <property type="evidence" value="ECO:0007669"/>
    <property type="project" value="InterPro"/>
</dbReference>
<dbReference type="EMBL" id="KZ825798">
    <property type="protein sequence ID" value="PYI00002.1"/>
    <property type="molecule type" value="Genomic_DNA"/>
</dbReference>
<dbReference type="Pfam" id="PF10280">
    <property type="entry name" value="Med11"/>
    <property type="match status" value="1"/>
</dbReference>
<proteinExistence type="inferred from homology"/>
<protein>
    <recommendedName>
        <fullName evidence="4">Mediator of RNA polymerase II transcription subunit 11</fullName>
    </recommendedName>
    <alternativeName>
        <fullName evidence="4">Mediator complex subunit 11</fullName>
    </alternativeName>
</protein>
<evidence type="ECO:0000256" key="4">
    <source>
        <dbReference type="RuleBase" id="RU364147"/>
    </source>
</evidence>
<comment type="function">
    <text evidence="4">Component of the Mediator complex, a coactivator involved in the regulated transcription of nearly all RNA polymerase II-dependent genes. Mediator functions as a bridge to convey information from gene-specific regulatory proteins to the basal RNA polymerase II transcription machinery. Mediator is recruited to promoters by direct interactions with regulatory proteins and serves as a scaffold for the assembly of a functional pre-initiation complex with RNA polymerase II and the general transcription factors.</text>
</comment>
<comment type="subunit">
    <text evidence="4">Component of the Mediator complex.</text>
</comment>
<dbReference type="GO" id="GO:0003712">
    <property type="term" value="F:transcription coregulator activity"/>
    <property type="evidence" value="ECO:0007669"/>
    <property type="project" value="InterPro"/>
</dbReference>
<feature type="region of interest" description="Disordered" evidence="5">
    <location>
        <begin position="257"/>
        <end position="276"/>
    </location>
</feature>
<dbReference type="Proteomes" id="UP000247810">
    <property type="component" value="Unassembled WGS sequence"/>
</dbReference>
<keyword evidence="4" id="KW-0804">Transcription</keyword>
<keyword evidence="7" id="KW-1185">Reference proteome</keyword>
<evidence type="ECO:0000313" key="7">
    <source>
        <dbReference type="Proteomes" id="UP000247810"/>
    </source>
</evidence>
<evidence type="ECO:0000256" key="3">
    <source>
        <dbReference type="ARBA" id="ARBA00023242"/>
    </source>
</evidence>
<evidence type="ECO:0000256" key="1">
    <source>
        <dbReference type="ARBA" id="ARBA00004123"/>
    </source>
</evidence>
<comment type="similarity">
    <text evidence="2 4">Belongs to the Mediator complex subunit 11 family.</text>
</comment>
<keyword evidence="4" id="KW-0010">Activator</keyword>
<keyword evidence="4" id="KW-0805">Transcription regulation</keyword>
<feature type="compositionally biased region" description="Basic and acidic residues" evidence="5">
    <location>
        <begin position="266"/>
        <end position="276"/>
    </location>
</feature>
<evidence type="ECO:0000313" key="6">
    <source>
        <dbReference type="EMBL" id="PYI00002.1"/>
    </source>
</evidence>
<feature type="compositionally biased region" description="Low complexity" evidence="5">
    <location>
        <begin position="1"/>
        <end position="15"/>
    </location>
</feature>
<sequence>MLPPRGAGLGAPPGADIGLEVQGPGKFYGPPRKVRIGRRGCEAGMPTRGRQVESNTRGGFELLISAHRACGLARRARLTYLPARLLHTSASCTSRAGCPNAKMADAKDSRERDHTFSSADRIRQLNEIDQDVAKLIHSAGLAIQALTNARAGESPTANSLESHKARFKEATSQYFALLSSIDVRLRRQVYALEEASILAPDTASRAGDLQAAGGSAVGASNPLDVSWLNSRKDTVGKDKEAELWAVAREFVERISNPAAAGSGTKAEGEREKMEVD</sequence>
<comment type="subcellular location">
    <subcellularLocation>
        <location evidence="1 4">Nucleus</location>
    </subcellularLocation>
</comment>
<reference evidence="6 7" key="1">
    <citation type="submission" date="2018-02" db="EMBL/GenBank/DDBJ databases">
        <title>The genomes of Aspergillus section Nigri reveals drivers in fungal speciation.</title>
        <authorList>
            <consortium name="DOE Joint Genome Institute"/>
            <person name="Vesth T.C."/>
            <person name="Nybo J."/>
            <person name="Theobald S."/>
            <person name="Brandl J."/>
            <person name="Frisvad J.C."/>
            <person name="Nielsen K.F."/>
            <person name="Lyhne E.K."/>
            <person name="Kogle M.E."/>
            <person name="Kuo A."/>
            <person name="Riley R."/>
            <person name="Clum A."/>
            <person name="Nolan M."/>
            <person name="Lipzen A."/>
            <person name="Salamov A."/>
            <person name="Henrissat B."/>
            <person name="Wiebenga A."/>
            <person name="De vries R.P."/>
            <person name="Grigoriev I.V."/>
            <person name="Mortensen U.H."/>
            <person name="Andersen M.R."/>
            <person name="Baker S.E."/>
        </authorList>
    </citation>
    <scope>NUCLEOTIDE SEQUENCE [LARGE SCALE GENOMIC DNA]</scope>
    <source>
        <strain evidence="6 7">CBS 707.79</strain>
    </source>
</reference>
<dbReference type="InterPro" id="IPR019404">
    <property type="entry name" value="Mediator_Med11"/>
</dbReference>
<accession>A0A319DR21</accession>
<evidence type="ECO:0000256" key="2">
    <source>
        <dbReference type="ARBA" id="ARBA00008186"/>
    </source>
</evidence>
<organism evidence="6 7">
    <name type="scientific">Aspergillus ellipticus CBS 707.79</name>
    <dbReference type="NCBI Taxonomy" id="1448320"/>
    <lineage>
        <taxon>Eukaryota</taxon>
        <taxon>Fungi</taxon>
        <taxon>Dikarya</taxon>
        <taxon>Ascomycota</taxon>
        <taxon>Pezizomycotina</taxon>
        <taxon>Eurotiomycetes</taxon>
        <taxon>Eurotiomycetidae</taxon>
        <taxon>Eurotiales</taxon>
        <taxon>Aspergillaceae</taxon>
        <taxon>Aspergillus</taxon>
        <taxon>Aspergillus subgen. Circumdati</taxon>
    </lineage>
</organism>
<dbReference type="GO" id="GO:0006357">
    <property type="term" value="P:regulation of transcription by RNA polymerase II"/>
    <property type="evidence" value="ECO:0007669"/>
    <property type="project" value="InterPro"/>
</dbReference>
<dbReference type="VEuPathDB" id="FungiDB:BO71DRAFT_437113"/>